<dbReference type="Proteomes" id="UP001055117">
    <property type="component" value="Unassembled WGS sequence"/>
</dbReference>
<sequence>MPNDKPRRFATQFATTCAVSALGVACLVGAVSADTRTAVRMAFVGASTDLAQRFAPEEAGARVVLGPGGADVRVAGDLMDGVALQVANLLAAHPNVRRIHLTSGGGLVEEGLALGALIAAHQLDTYVPDECASACTLAFVRGRGRYLGASGRLGFHAPYEAGLFGQAFPIDAAPERAAYRAAGLAADFTAEALAVASDDIWMPDADRLIRAGAVTEVVETDRFPDSTLDDDDSPLAARAQVLRNLPILAQAEPGAIDRIAAWYRDGYHDGRSEADALGGMRAHASAHLRGLFRRADDATVRAFGHATLTAMRAAQASDDSTCEAMAGGDLVAIEEALRQAHHPVPSLAALVAQALRQATAAREPTTAADAEAARPRRHARHLAVRCGARIAALRQVLEGTGPDAAARLRALLLDDTPHAVAAVAVP</sequence>
<dbReference type="Gene3D" id="3.90.226.10">
    <property type="entry name" value="2-enoyl-CoA Hydratase, Chain A, domain 1"/>
    <property type="match status" value="1"/>
</dbReference>
<feature type="chain" id="PRO_5045671961" evidence="1">
    <location>
        <begin position="34"/>
        <end position="426"/>
    </location>
</feature>
<dbReference type="InterPro" id="IPR029045">
    <property type="entry name" value="ClpP/crotonase-like_dom_sf"/>
</dbReference>
<name>A0ABQ4QIG1_9HYPH</name>
<proteinExistence type="predicted"/>
<feature type="signal peptide" evidence="1">
    <location>
        <begin position="1"/>
        <end position="33"/>
    </location>
</feature>
<keyword evidence="1" id="KW-0732">Signal</keyword>
<dbReference type="PROSITE" id="PS51257">
    <property type="entry name" value="PROKAR_LIPOPROTEIN"/>
    <property type="match status" value="1"/>
</dbReference>
<dbReference type="EMBL" id="BPQG01000034">
    <property type="protein sequence ID" value="GJD44526.1"/>
    <property type="molecule type" value="Genomic_DNA"/>
</dbReference>
<evidence type="ECO:0000256" key="1">
    <source>
        <dbReference type="SAM" id="SignalP"/>
    </source>
</evidence>
<keyword evidence="3" id="KW-1185">Reference proteome</keyword>
<protein>
    <submittedName>
        <fullName evidence="2">Uncharacterized protein</fullName>
    </submittedName>
</protein>
<reference evidence="2 3" key="1">
    <citation type="journal article" date="2021" name="Front. Microbiol.">
        <title>Comprehensive Comparative Genomics and Phenotyping of Methylobacterium Species.</title>
        <authorList>
            <person name="Alessa O."/>
            <person name="Ogura Y."/>
            <person name="Fujitani Y."/>
            <person name="Takami H."/>
            <person name="Hayashi T."/>
            <person name="Sahin N."/>
            <person name="Tani A."/>
        </authorList>
    </citation>
    <scope>NUCLEOTIDE SEQUENCE [LARGE SCALE GENOMIC DNA]</scope>
    <source>
        <strain evidence="2 3">DSM 23679</strain>
    </source>
</reference>
<comment type="caution">
    <text evidence="2">The sequence shown here is derived from an EMBL/GenBank/DDBJ whole genome shotgun (WGS) entry which is preliminary data.</text>
</comment>
<dbReference type="RefSeq" id="WP_238272239.1">
    <property type="nucleotide sequence ID" value="NZ_BPQG01000034.1"/>
</dbReference>
<accession>A0ABQ4QIG1</accession>
<dbReference type="SUPFAM" id="SSF52096">
    <property type="entry name" value="ClpP/crotonase"/>
    <property type="match status" value="1"/>
</dbReference>
<evidence type="ECO:0000313" key="2">
    <source>
        <dbReference type="EMBL" id="GJD44526.1"/>
    </source>
</evidence>
<evidence type="ECO:0000313" key="3">
    <source>
        <dbReference type="Proteomes" id="UP001055117"/>
    </source>
</evidence>
<gene>
    <name evidence="2" type="ORF">AFCDBAGC_2393</name>
</gene>
<organism evidence="2 3">
    <name type="scientific">Methylobacterium cerastii</name>
    <dbReference type="NCBI Taxonomy" id="932741"/>
    <lineage>
        <taxon>Bacteria</taxon>
        <taxon>Pseudomonadati</taxon>
        <taxon>Pseudomonadota</taxon>
        <taxon>Alphaproteobacteria</taxon>
        <taxon>Hyphomicrobiales</taxon>
        <taxon>Methylobacteriaceae</taxon>
        <taxon>Methylobacterium</taxon>
    </lineage>
</organism>